<organism evidence="2 3">
    <name type="scientific">Lodderomyces beijingensis</name>
    <dbReference type="NCBI Taxonomy" id="1775926"/>
    <lineage>
        <taxon>Eukaryota</taxon>
        <taxon>Fungi</taxon>
        <taxon>Dikarya</taxon>
        <taxon>Ascomycota</taxon>
        <taxon>Saccharomycotina</taxon>
        <taxon>Pichiomycetes</taxon>
        <taxon>Debaryomycetaceae</taxon>
        <taxon>Candida/Lodderomyces clade</taxon>
        <taxon>Lodderomyces</taxon>
    </lineage>
</organism>
<dbReference type="RefSeq" id="XP_066831377.1">
    <property type="nucleotide sequence ID" value="XM_066974660.1"/>
</dbReference>
<evidence type="ECO:0008006" key="4">
    <source>
        <dbReference type="Google" id="ProtNLM"/>
    </source>
</evidence>
<evidence type="ECO:0000256" key="1">
    <source>
        <dbReference type="SAM" id="MobiDB-lite"/>
    </source>
</evidence>
<accession>A0ABP0ZVA8</accession>
<dbReference type="SUPFAM" id="SSF50729">
    <property type="entry name" value="PH domain-like"/>
    <property type="match status" value="1"/>
</dbReference>
<dbReference type="EMBL" id="OZ022409">
    <property type="protein sequence ID" value="CAK9440339.1"/>
    <property type="molecule type" value="Genomic_DNA"/>
</dbReference>
<proteinExistence type="predicted"/>
<keyword evidence="3" id="KW-1185">Reference proteome</keyword>
<protein>
    <recommendedName>
        <fullName evidence="4">GRAM domain-containing protein</fullName>
    </recommendedName>
</protein>
<gene>
    <name evidence="2" type="ORF">LODBEIA_P44390</name>
</gene>
<reference evidence="2 3" key="1">
    <citation type="submission" date="2024-03" db="EMBL/GenBank/DDBJ databases">
        <authorList>
            <person name="Brejova B."/>
        </authorList>
    </citation>
    <scope>NUCLEOTIDE SEQUENCE [LARGE SCALE GENOMIC DNA]</scope>
    <source>
        <strain evidence="2 3">CBS 14171</strain>
    </source>
</reference>
<evidence type="ECO:0000313" key="3">
    <source>
        <dbReference type="Proteomes" id="UP001497383"/>
    </source>
</evidence>
<dbReference type="PANTHER" id="PTHR31606">
    <property type="entry name" value="WW DOMAIN BINDING PROTEIN 2, ISOFORM E"/>
    <property type="match status" value="1"/>
</dbReference>
<feature type="region of interest" description="Disordered" evidence="1">
    <location>
        <begin position="41"/>
        <end position="65"/>
    </location>
</feature>
<dbReference type="GeneID" id="92209635"/>
<name>A0ABP0ZVA8_9ASCO</name>
<dbReference type="PANTHER" id="PTHR31606:SF1">
    <property type="entry name" value="WW DOMAIN BINDING PROTEIN 2, ISOFORM E"/>
    <property type="match status" value="1"/>
</dbReference>
<dbReference type="Proteomes" id="UP001497383">
    <property type="component" value="Chromosome 5"/>
</dbReference>
<dbReference type="InterPro" id="IPR044852">
    <property type="entry name" value="WBP2-like"/>
</dbReference>
<sequence length="185" mass="20243">MSVNGAVLKPHYQKHLGTNNLPFDVSSDGLETLQYMSPTPRQSLTIKSNNSNNTSGTGGVGGNGSHTRISASDGYVYLTSKRFIFITATQGDIDSFVIDLTLAPLLQLTHKLQAPWFGSNYWQFILFSVPEPSIASDGLPKNEYFKGDLHFHDGGVFGFVEVLNRVLNDVVNNKDIDESLPAYSA</sequence>
<evidence type="ECO:0000313" key="2">
    <source>
        <dbReference type="EMBL" id="CAK9440339.1"/>
    </source>
</evidence>